<keyword evidence="5" id="KW-1185">Reference proteome</keyword>
<dbReference type="Pfam" id="PF00534">
    <property type="entry name" value="Glycos_transf_1"/>
    <property type="match status" value="1"/>
</dbReference>
<keyword evidence="2" id="KW-0175">Coiled coil</keyword>
<feature type="domain" description="Glycosyl transferase family 1" evidence="3">
    <location>
        <begin position="252"/>
        <end position="385"/>
    </location>
</feature>
<dbReference type="Gene3D" id="3.40.50.2000">
    <property type="entry name" value="Glycogen Phosphorylase B"/>
    <property type="match status" value="1"/>
</dbReference>
<dbReference type="GO" id="GO:0009103">
    <property type="term" value="P:lipopolysaccharide biosynthetic process"/>
    <property type="evidence" value="ECO:0007669"/>
    <property type="project" value="TreeGrafter"/>
</dbReference>
<dbReference type="PANTHER" id="PTHR46401:SF2">
    <property type="entry name" value="GLYCOSYLTRANSFERASE WBBK-RELATED"/>
    <property type="match status" value="1"/>
</dbReference>
<dbReference type="Proteomes" id="UP001214043">
    <property type="component" value="Chromosome"/>
</dbReference>
<dbReference type="PANTHER" id="PTHR46401">
    <property type="entry name" value="GLYCOSYLTRANSFERASE WBBK-RELATED"/>
    <property type="match status" value="1"/>
</dbReference>
<gene>
    <name evidence="4" type="ORF">PUV54_11335</name>
</gene>
<sequence>MNNEDEKTQSHDAESYHRDLGSARCRIQELEQRIRNITKERDALRNSTSFRIGQTLMKPLAVIRQALFVRKPVEKQPVEVKPPPQKRAGTIDVLVLCHDNSKLSGAPVPAISYFREMKLRNESVRLIVLKEWEPSLDTVKPFPPAKRVIVNSIASLQWKAVRVLLESNCDNVALYLHETAWTIQKFEKQCPEGMATLRRIAARLHVLAVSKAQKEYLENLLPVRRTTIVRNITPNANLDPCQVRPSGLVDINPSIIMVGTIQARKGAKLFSEIADMAKKRGYIWRFKWVGHEIEPNLYLSPNVDWLGVCTGEALTSIYKEASLFLLSSVDDPLPLAVHEAMSYGVNVVCYRGVGTAEVIGELPSSFIFDNYTVDEAIEAIKKALATSYSGIDVFNTVKPFIDQKLFADVVNKAIGHVPSSNHDGENKIC</sequence>
<dbReference type="InterPro" id="IPR001296">
    <property type="entry name" value="Glyco_trans_1"/>
</dbReference>
<proteinExistence type="predicted"/>
<dbReference type="EMBL" id="CP118166">
    <property type="protein sequence ID" value="WDI30549.1"/>
    <property type="molecule type" value="Genomic_DNA"/>
</dbReference>
<dbReference type="SUPFAM" id="SSF53756">
    <property type="entry name" value="UDP-Glycosyltransferase/glycogen phosphorylase"/>
    <property type="match status" value="1"/>
</dbReference>
<evidence type="ECO:0000259" key="3">
    <source>
        <dbReference type="Pfam" id="PF00534"/>
    </source>
</evidence>
<evidence type="ECO:0000256" key="2">
    <source>
        <dbReference type="SAM" id="Coils"/>
    </source>
</evidence>
<dbReference type="GO" id="GO:0016757">
    <property type="term" value="F:glycosyltransferase activity"/>
    <property type="evidence" value="ECO:0007669"/>
    <property type="project" value="InterPro"/>
</dbReference>
<protein>
    <submittedName>
        <fullName evidence="4">Glycosyltransferase family 4 protein</fullName>
    </submittedName>
</protein>
<evidence type="ECO:0000313" key="5">
    <source>
        <dbReference type="Proteomes" id="UP001214043"/>
    </source>
</evidence>
<evidence type="ECO:0000313" key="4">
    <source>
        <dbReference type="EMBL" id="WDI30549.1"/>
    </source>
</evidence>
<name>A0AAE9ZAB1_9PROT</name>
<feature type="coiled-coil region" evidence="2">
    <location>
        <begin position="13"/>
        <end position="47"/>
    </location>
</feature>
<evidence type="ECO:0000256" key="1">
    <source>
        <dbReference type="ARBA" id="ARBA00022679"/>
    </source>
</evidence>
<reference evidence="4" key="1">
    <citation type="submission" date="2023-02" db="EMBL/GenBank/DDBJ databases">
        <title>Genome sequence of Hyphococcus flavus.</title>
        <authorList>
            <person name="Rong J.-C."/>
            <person name="Zhao Q."/>
            <person name="Yi M."/>
            <person name="Wu J.-Y."/>
        </authorList>
    </citation>
    <scope>NUCLEOTIDE SEQUENCE</scope>
    <source>
        <strain evidence="4">MCCC 1K03223</strain>
    </source>
</reference>
<dbReference type="AlphaFoldDB" id="A0AAE9ZAB1"/>
<organism evidence="4 5">
    <name type="scientific">Hyphococcus flavus</name>
    <dbReference type="NCBI Taxonomy" id="1866326"/>
    <lineage>
        <taxon>Bacteria</taxon>
        <taxon>Pseudomonadati</taxon>
        <taxon>Pseudomonadota</taxon>
        <taxon>Alphaproteobacteria</taxon>
        <taxon>Parvularculales</taxon>
        <taxon>Parvularculaceae</taxon>
        <taxon>Hyphococcus</taxon>
    </lineage>
</organism>
<dbReference type="CDD" id="cd03801">
    <property type="entry name" value="GT4_PimA-like"/>
    <property type="match status" value="1"/>
</dbReference>
<keyword evidence="1" id="KW-0808">Transferase</keyword>
<dbReference type="KEGG" id="hfl:PUV54_11335"/>
<dbReference type="RefSeq" id="WP_274492351.1">
    <property type="nucleotide sequence ID" value="NZ_CP118166.1"/>
</dbReference>
<accession>A0AAE9ZAB1</accession>